<evidence type="ECO:0000259" key="1">
    <source>
        <dbReference type="Pfam" id="PF00561"/>
    </source>
</evidence>
<dbReference type="KEGG" id="rain:Rai3103_07085"/>
<evidence type="ECO:0000313" key="3">
    <source>
        <dbReference type="Proteomes" id="UP000386847"/>
    </source>
</evidence>
<dbReference type="GO" id="GO:0046503">
    <property type="term" value="P:glycerolipid catabolic process"/>
    <property type="evidence" value="ECO:0007669"/>
    <property type="project" value="TreeGrafter"/>
</dbReference>
<keyword evidence="3" id="KW-1185">Reference proteome</keyword>
<dbReference type="GO" id="GO:0004806">
    <property type="term" value="F:triacylglycerol lipase activity"/>
    <property type="evidence" value="ECO:0007669"/>
    <property type="project" value="TreeGrafter"/>
</dbReference>
<dbReference type="RefSeq" id="WP_153572002.1">
    <property type="nucleotide sequence ID" value="NZ_CP045725.1"/>
</dbReference>
<dbReference type="PANTHER" id="PTHR43433">
    <property type="entry name" value="HYDROLASE, ALPHA/BETA FOLD FAMILY PROTEIN"/>
    <property type="match status" value="1"/>
</dbReference>
<dbReference type="SUPFAM" id="SSF53474">
    <property type="entry name" value="alpha/beta-Hydrolases"/>
    <property type="match status" value="1"/>
</dbReference>
<dbReference type="Gene3D" id="3.40.50.1820">
    <property type="entry name" value="alpha/beta hydrolase"/>
    <property type="match status" value="1"/>
</dbReference>
<dbReference type="InterPro" id="IPR029058">
    <property type="entry name" value="AB_hydrolase_fold"/>
</dbReference>
<protein>
    <submittedName>
        <fullName evidence="2">Alpha/beta fold hydrolase</fullName>
    </submittedName>
</protein>
<dbReference type="InterPro" id="IPR050471">
    <property type="entry name" value="AB_hydrolase"/>
</dbReference>
<proteinExistence type="predicted"/>
<reference evidence="2 3" key="1">
    <citation type="submission" date="2019-10" db="EMBL/GenBank/DDBJ databases">
        <title>Genomic analysis of Raineyella sp. CBA3103.</title>
        <authorList>
            <person name="Roh S.W."/>
        </authorList>
    </citation>
    <scope>NUCLEOTIDE SEQUENCE [LARGE SCALE GENOMIC DNA]</scope>
    <source>
        <strain evidence="2 3">CBA3103</strain>
    </source>
</reference>
<organism evidence="2 3">
    <name type="scientific">Raineyella fluvialis</name>
    <dbReference type="NCBI Taxonomy" id="2662261"/>
    <lineage>
        <taxon>Bacteria</taxon>
        <taxon>Bacillati</taxon>
        <taxon>Actinomycetota</taxon>
        <taxon>Actinomycetes</taxon>
        <taxon>Propionibacteriales</taxon>
        <taxon>Propionibacteriaceae</taxon>
        <taxon>Raineyella</taxon>
    </lineage>
</organism>
<accession>A0A5Q2FAQ7</accession>
<dbReference type="EMBL" id="CP045725">
    <property type="protein sequence ID" value="QGF23471.1"/>
    <property type="molecule type" value="Genomic_DNA"/>
</dbReference>
<gene>
    <name evidence="2" type="ORF">Rai3103_07085</name>
</gene>
<dbReference type="Pfam" id="PF00561">
    <property type="entry name" value="Abhydrolase_1"/>
    <property type="match status" value="1"/>
</dbReference>
<sequence>MPDGSMSTDLYHEVRGQGPAVLFIPGAFGDAGQFAGPAERLADEFTVITYDRRGFSRSRQGSDRPDSASVSAQADDAARLITVSGVDRAMVFGTSFGANIVLDLVARHPEVVTAAIVHEPPLRELLPPIDLPNPTGPVIQLARTDPSAAVEAMIRTMGSDEGWEAIEPATRARISANGEYFFGREFGTFSGYVPDTAAIRATGVPVQLLLSAHGGPMAPPVIAILAERLGAPIATISGSHMPFGEAPTLFADELRPILERLAA</sequence>
<evidence type="ECO:0000313" key="2">
    <source>
        <dbReference type="EMBL" id="QGF23471.1"/>
    </source>
</evidence>
<dbReference type="Proteomes" id="UP000386847">
    <property type="component" value="Chromosome"/>
</dbReference>
<feature type="domain" description="AB hydrolase-1" evidence="1">
    <location>
        <begin position="19"/>
        <end position="129"/>
    </location>
</feature>
<dbReference type="PANTHER" id="PTHR43433:SF5">
    <property type="entry name" value="AB HYDROLASE-1 DOMAIN-CONTAINING PROTEIN"/>
    <property type="match status" value="1"/>
</dbReference>
<dbReference type="AlphaFoldDB" id="A0A5Q2FAQ7"/>
<keyword evidence="2" id="KW-0378">Hydrolase</keyword>
<name>A0A5Q2FAQ7_9ACTN</name>
<dbReference type="InterPro" id="IPR000073">
    <property type="entry name" value="AB_hydrolase_1"/>
</dbReference>